<reference evidence="1" key="1">
    <citation type="submission" date="2023-11" db="EMBL/GenBank/DDBJ databases">
        <title>Genome assemblies of two species of porcelain crab, Petrolisthes cinctipes and Petrolisthes manimaculis (Anomura: Porcellanidae).</title>
        <authorList>
            <person name="Angst P."/>
        </authorList>
    </citation>
    <scope>NUCLEOTIDE SEQUENCE</scope>
    <source>
        <strain evidence="1">PB745_02</strain>
        <tissue evidence="1">Gill</tissue>
    </source>
</reference>
<evidence type="ECO:0000313" key="2">
    <source>
        <dbReference type="Proteomes" id="UP001292094"/>
    </source>
</evidence>
<protein>
    <recommendedName>
        <fullName evidence="3">Peptidase S1 domain-containing protein</fullName>
    </recommendedName>
</protein>
<accession>A0AAE1PZB2</accession>
<organism evidence="1 2">
    <name type="scientific">Petrolisthes manimaculis</name>
    <dbReference type="NCBI Taxonomy" id="1843537"/>
    <lineage>
        <taxon>Eukaryota</taxon>
        <taxon>Metazoa</taxon>
        <taxon>Ecdysozoa</taxon>
        <taxon>Arthropoda</taxon>
        <taxon>Crustacea</taxon>
        <taxon>Multicrustacea</taxon>
        <taxon>Malacostraca</taxon>
        <taxon>Eumalacostraca</taxon>
        <taxon>Eucarida</taxon>
        <taxon>Decapoda</taxon>
        <taxon>Pleocyemata</taxon>
        <taxon>Anomura</taxon>
        <taxon>Galatheoidea</taxon>
        <taxon>Porcellanidae</taxon>
        <taxon>Petrolisthes</taxon>
    </lineage>
</organism>
<dbReference type="EMBL" id="JAWZYT010000926">
    <property type="protein sequence ID" value="KAK4317386.1"/>
    <property type="molecule type" value="Genomic_DNA"/>
</dbReference>
<sequence length="111" mass="12718">MLSPDRRWVQVGIASYAEPECTSEGLEYDVLYTRVTYYIDWIRKELQTRWKSVPDAYKLKDESKSGSGAMKTHRYIFAEQLSFLRKVGENRVTTDTLASNHETVDGTDGGC</sequence>
<dbReference type="Gene3D" id="2.40.10.10">
    <property type="entry name" value="Trypsin-like serine proteases"/>
    <property type="match status" value="1"/>
</dbReference>
<dbReference type="InterPro" id="IPR009003">
    <property type="entry name" value="Peptidase_S1_PA"/>
</dbReference>
<dbReference type="AlphaFoldDB" id="A0AAE1PZB2"/>
<name>A0AAE1PZB2_9EUCA</name>
<dbReference type="SUPFAM" id="SSF50494">
    <property type="entry name" value="Trypsin-like serine proteases"/>
    <property type="match status" value="1"/>
</dbReference>
<gene>
    <name evidence="1" type="ORF">Pmani_011546</name>
</gene>
<proteinExistence type="predicted"/>
<keyword evidence="2" id="KW-1185">Reference proteome</keyword>
<dbReference type="Proteomes" id="UP001292094">
    <property type="component" value="Unassembled WGS sequence"/>
</dbReference>
<evidence type="ECO:0008006" key="3">
    <source>
        <dbReference type="Google" id="ProtNLM"/>
    </source>
</evidence>
<evidence type="ECO:0000313" key="1">
    <source>
        <dbReference type="EMBL" id="KAK4317386.1"/>
    </source>
</evidence>
<dbReference type="InterPro" id="IPR043504">
    <property type="entry name" value="Peptidase_S1_PA_chymotrypsin"/>
</dbReference>
<comment type="caution">
    <text evidence="1">The sequence shown here is derived from an EMBL/GenBank/DDBJ whole genome shotgun (WGS) entry which is preliminary data.</text>
</comment>